<evidence type="ECO:0000313" key="1">
    <source>
        <dbReference type="EMBL" id="GAG83082.1"/>
    </source>
</evidence>
<organism evidence="1">
    <name type="scientific">marine sediment metagenome</name>
    <dbReference type="NCBI Taxonomy" id="412755"/>
    <lineage>
        <taxon>unclassified sequences</taxon>
        <taxon>metagenomes</taxon>
        <taxon>ecological metagenomes</taxon>
    </lineage>
</organism>
<gene>
    <name evidence="1" type="ORF">S01H4_31786</name>
</gene>
<sequence>MKSMNGKDILKKEYAEDELRMKTHLQYVQSQIDIGKKAVSKMNVKVDKLKKELKELEEMTLTKWVKNHSKN</sequence>
<protein>
    <submittedName>
        <fullName evidence="1">Uncharacterized protein</fullName>
    </submittedName>
</protein>
<dbReference type="EMBL" id="BART01016545">
    <property type="protein sequence ID" value="GAG83082.1"/>
    <property type="molecule type" value="Genomic_DNA"/>
</dbReference>
<reference evidence="1" key="1">
    <citation type="journal article" date="2014" name="Front. Microbiol.">
        <title>High frequency of phylogenetically diverse reductive dehalogenase-homologous genes in deep subseafloor sedimentary metagenomes.</title>
        <authorList>
            <person name="Kawai M."/>
            <person name="Futagami T."/>
            <person name="Toyoda A."/>
            <person name="Takaki Y."/>
            <person name="Nishi S."/>
            <person name="Hori S."/>
            <person name="Arai W."/>
            <person name="Tsubouchi T."/>
            <person name="Morono Y."/>
            <person name="Uchiyama I."/>
            <person name="Ito T."/>
            <person name="Fujiyama A."/>
            <person name="Inagaki F."/>
            <person name="Takami H."/>
        </authorList>
    </citation>
    <scope>NUCLEOTIDE SEQUENCE</scope>
    <source>
        <strain evidence="1">Expedition CK06-06</strain>
    </source>
</reference>
<accession>X1BPH3</accession>
<dbReference type="AlphaFoldDB" id="X1BPH3"/>
<proteinExistence type="predicted"/>
<comment type="caution">
    <text evidence="1">The sequence shown here is derived from an EMBL/GenBank/DDBJ whole genome shotgun (WGS) entry which is preliminary data.</text>
</comment>
<name>X1BPH3_9ZZZZ</name>